<name>A0A1G9STG3_9BURK</name>
<dbReference type="AlphaFoldDB" id="A0A1G9STG3"/>
<keyword evidence="4 8" id="KW-0574">Periplasm</keyword>
<reference evidence="11" key="1">
    <citation type="submission" date="2016-10" db="EMBL/GenBank/DDBJ databases">
        <authorList>
            <person name="Varghese N."/>
            <person name="Submissions S."/>
        </authorList>
    </citation>
    <scope>NUCLEOTIDE SEQUENCE [LARGE SCALE GENOMIC DNA]</scope>
    <source>
        <strain evidence="11">EPL6</strain>
    </source>
</reference>
<comment type="function">
    <text evidence="8">Transfers electrons from cytochrome c551 to cytochrome oxidase.</text>
</comment>
<dbReference type="InterPro" id="IPR014068">
    <property type="entry name" value="Azurin"/>
</dbReference>
<dbReference type="EMBL" id="FNHP01000005">
    <property type="protein sequence ID" value="SDM38644.1"/>
    <property type="molecule type" value="Genomic_DNA"/>
</dbReference>
<keyword evidence="2 8" id="KW-0813">Transport</keyword>
<evidence type="ECO:0000256" key="3">
    <source>
        <dbReference type="ARBA" id="ARBA00022723"/>
    </source>
</evidence>
<keyword evidence="3 8" id="KW-0479">Metal-binding</keyword>
<dbReference type="GO" id="GO:0009055">
    <property type="term" value="F:electron transfer activity"/>
    <property type="evidence" value="ECO:0007669"/>
    <property type="project" value="InterPro"/>
</dbReference>
<keyword evidence="6 8" id="KW-0186">Copper</keyword>
<accession>A0A1G9STG3</accession>
<evidence type="ECO:0000256" key="4">
    <source>
        <dbReference type="ARBA" id="ARBA00022764"/>
    </source>
</evidence>
<sequence>MKTLYWQPAALALALFAAVPAQAADCATEIDANDALQYSKQSIAVPASCKQFTVKLKHVGKLPKTSMGHNWVLTKTADMQGVVTDAAAAGAGKDYLKPSDARVLAHTKLIGGGESDSVTFDTSKLKAGEAYSYFCSFPGHSGVMKGTLTLAK</sequence>
<gene>
    <name evidence="10" type="ORF">SAMN05428957_105131</name>
</gene>
<dbReference type="SUPFAM" id="SSF49503">
    <property type="entry name" value="Cupredoxins"/>
    <property type="match status" value="1"/>
</dbReference>
<keyword evidence="5 8" id="KW-0249">Electron transport</keyword>
<dbReference type="GO" id="GO:0042597">
    <property type="term" value="C:periplasmic space"/>
    <property type="evidence" value="ECO:0007669"/>
    <property type="project" value="UniProtKB-SubCell"/>
</dbReference>
<proteinExistence type="predicted"/>
<dbReference type="InterPro" id="IPR000923">
    <property type="entry name" value="BlueCu_1"/>
</dbReference>
<dbReference type="InterPro" id="IPR008972">
    <property type="entry name" value="Cupredoxin"/>
</dbReference>
<evidence type="ECO:0000256" key="8">
    <source>
        <dbReference type="RuleBase" id="RU363017"/>
    </source>
</evidence>
<dbReference type="InterPro" id="IPR028871">
    <property type="entry name" value="BlueCu_1_BS"/>
</dbReference>
<evidence type="ECO:0000259" key="9">
    <source>
        <dbReference type="Pfam" id="PF00127"/>
    </source>
</evidence>
<dbReference type="PANTHER" id="PTHR38439:SF2">
    <property type="entry name" value="OUTER MEMBRANE PROTEIN H.8"/>
    <property type="match status" value="1"/>
</dbReference>
<keyword evidence="7" id="KW-1015">Disulfide bond</keyword>
<dbReference type="InterPro" id="IPR050845">
    <property type="entry name" value="Cu-binding_ET"/>
</dbReference>
<comment type="subcellular location">
    <subcellularLocation>
        <location evidence="1 8">Periplasm</location>
    </subcellularLocation>
</comment>
<feature type="chain" id="PRO_5011328943" description="Azurin" evidence="8">
    <location>
        <begin position="24"/>
        <end position="152"/>
    </location>
</feature>
<feature type="domain" description="Blue (type 1) copper" evidence="9">
    <location>
        <begin position="25"/>
        <end position="150"/>
    </location>
</feature>
<dbReference type="Pfam" id="PF00127">
    <property type="entry name" value="Copper-bind"/>
    <property type="match status" value="1"/>
</dbReference>
<feature type="signal peptide" evidence="8">
    <location>
        <begin position="1"/>
        <end position="23"/>
    </location>
</feature>
<dbReference type="RefSeq" id="WP_091569397.1">
    <property type="nucleotide sequence ID" value="NZ_FNHP01000005.1"/>
</dbReference>
<evidence type="ECO:0000256" key="5">
    <source>
        <dbReference type="ARBA" id="ARBA00022982"/>
    </source>
</evidence>
<keyword evidence="8" id="KW-0732">Signal</keyword>
<dbReference type="OrthoDB" id="9814063at2"/>
<keyword evidence="11" id="KW-1185">Reference proteome</keyword>
<dbReference type="NCBIfam" id="TIGR02695">
    <property type="entry name" value="azurin"/>
    <property type="match status" value="1"/>
</dbReference>
<dbReference type="PROSITE" id="PS00196">
    <property type="entry name" value="COPPER_BLUE"/>
    <property type="match status" value="1"/>
</dbReference>
<dbReference type="STRING" id="1527607.SAMN05428957_105131"/>
<evidence type="ECO:0000256" key="2">
    <source>
        <dbReference type="ARBA" id="ARBA00022448"/>
    </source>
</evidence>
<evidence type="ECO:0000313" key="11">
    <source>
        <dbReference type="Proteomes" id="UP000198552"/>
    </source>
</evidence>
<dbReference type="GO" id="GO:0005507">
    <property type="term" value="F:copper ion binding"/>
    <property type="evidence" value="ECO:0007669"/>
    <property type="project" value="UniProtKB-UniRule"/>
</dbReference>
<dbReference type="FunFam" id="2.60.40.420:FF:000040">
    <property type="entry name" value="Azurin"/>
    <property type="match status" value="1"/>
</dbReference>
<evidence type="ECO:0000256" key="7">
    <source>
        <dbReference type="ARBA" id="ARBA00023157"/>
    </source>
</evidence>
<dbReference type="Proteomes" id="UP000198552">
    <property type="component" value="Unassembled WGS sequence"/>
</dbReference>
<evidence type="ECO:0000313" key="10">
    <source>
        <dbReference type="EMBL" id="SDM38644.1"/>
    </source>
</evidence>
<evidence type="ECO:0000256" key="1">
    <source>
        <dbReference type="ARBA" id="ARBA00004418"/>
    </source>
</evidence>
<organism evidence="10 11">
    <name type="scientific">Oryzisolibacter propanilivorax</name>
    <dbReference type="NCBI Taxonomy" id="1527607"/>
    <lineage>
        <taxon>Bacteria</taxon>
        <taxon>Pseudomonadati</taxon>
        <taxon>Pseudomonadota</taxon>
        <taxon>Betaproteobacteria</taxon>
        <taxon>Burkholderiales</taxon>
        <taxon>Comamonadaceae</taxon>
        <taxon>Oryzisolibacter</taxon>
    </lineage>
</organism>
<protein>
    <recommendedName>
        <fullName evidence="8">Azurin</fullName>
    </recommendedName>
</protein>
<dbReference type="PANTHER" id="PTHR38439">
    <property type="entry name" value="AURACYANIN-B"/>
    <property type="match status" value="1"/>
</dbReference>
<evidence type="ECO:0000256" key="6">
    <source>
        <dbReference type="ARBA" id="ARBA00023008"/>
    </source>
</evidence>
<dbReference type="Gene3D" id="2.60.40.420">
    <property type="entry name" value="Cupredoxins - blue copper proteins"/>
    <property type="match status" value="1"/>
</dbReference>
<dbReference type="CDD" id="cd13922">
    <property type="entry name" value="Azurin"/>
    <property type="match status" value="1"/>
</dbReference>